<dbReference type="Pfam" id="PF14341">
    <property type="entry name" value="PilX_N"/>
    <property type="match status" value="1"/>
</dbReference>
<dbReference type="Proteomes" id="UP000501237">
    <property type="component" value="Chromosome"/>
</dbReference>
<accession>A0A679GI14</accession>
<organism evidence="2 3">
    <name type="scientific">Metapseudomonas otitidis</name>
    <dbReference type="NCBI Taxonomy" id="319939"/>
    <lineage>
        <taxon>Bacteria</taxon>
        <taxon>Pseudomonadati</taxon>
        <taxon>Pseudomonadota</taxon>
        <taxon>Gammaproteobacteria</taxon>
        <taxon>Pseudomonadales</taxon>
        <taxon>Pseudomonadaceae</taxon>
        <taxon>Metapseudomonas</taxon>
    </lineage>
</organism>
<evidence type="ECO:0000313" key="3">
    <source>
        <dbReference type="Proteomes" id="UP000501237"/>
    </source>
</evidence>
<dbReference type="KEGG" id="poj:PtoMrB4_10870"/>
<evidence type="ECO:0000259" key="1">
    <source>
        <dbReference type="Pfam" id="PF14341"/>
    </source>
</evidence>
<proteinExistence type="predicted"/>
<evidence type="ECO:0000313" key="2">
    <source>
        <dbReference type="EMBL" id="BCA27110.1"/>
    </source>
</evidence>
<dbReference type="AlphaFoldDB" id="A0A679GI14"/>
<gene>
    <name evidence="2" type="ORF">PtoMrB4_10870</name>
</gene>
<feature type="domain" description="Type 4 fimbrial biogenesis protein PilX N-terminal" evidence="1">
    <location>
        <begin position="12"/>
        <end position="55"/>
    </location>
</feature>
<protein>
    <submittedName>
        <fullName evidence="2">Pilus assembly protein PilX</fullName>
    </submittedName>
</protein>
<name>A0A679GI14_9GAMM</name>
<reference evidence="2 3" key="1">
    <citation type="journal article" date="2020" name="Microbiol. Resour. Announc.">
        <title>Complete genome sequence of Pseudomonas otitidis strain MrB4, isolated from Lake Biwa in Japan.</title>
        <authorList>
            <person name="Miyazaki K."/>
            <person name="Hase E."/>
            <person name="Maruya T."/>
        </authorList>
    </citation>
    <scope>NUCLEOTIDE SEQUENCE [LARGE SCALE GENOMIC DNA]</scope>
    <source>
        <strain evidence="2 3">MrB4</strain>
    </source>
</reference>
<sequence>MAMLYKVKYKERGMALLVSLIFLLLLTVVGVVAMQGAVLQEKMAGNTSSKNVSFQQSEAILRTAEAFIANENNATDLATGCLACSGNGCSVPDWKKAVVAGSSICGAWKSVSEFNGFYQIQNLGTATSPLGLPNGDTATMYRITAVSSSGGSTTALESIFARN</sequence>
<dbReference type="EMBL" id="AP022642">
    <property type="protein sequence ID" value="BCA27110.1"/>
    <property type="molecule type" value="Genomic_DNA"/>
</dbReference>
<dbReference type="InterPro" id="IPR025746">
    <property type="entry name" value="PilX_N_dom"/>
</dbReference>